<feature type="non-terminal residue" evidence="1">
    <location>
        <position position="1"/>
    </location>
</feature>
<dbReference type="AlphaFoldDB" id="A0A1B6LCX0"/>
<name>A0A1B6LCX0_9HEMI</name>
<gene>
    <name evidence="1" type="ORF">g.5158</name>
</gene>
<proteinExistence type="predicted"/>
<protein>
    <submittedName>
        <fullName evidence="1">Uncharacterized protein</fullName>
    </submittedName>
</protein>
<reference evidence="1" key="1">
    <citation type="submission" date="2015-11" db="EMBL/GenBank/DDBJ databases">
        <title>De novo transcriptome assembly of four potential Pierce s Disease insect vectors from Arizona vineyards.</title>
        <authorList>
            <person name="Tassone E.E."/>
        </authorList>
    </citation>
    <scope>NUCLEOTIDE SEQUENCE</scope>
</reference>
<accession>A0A1B6LCX0</accession>
<evidence type="ECO:0000313" key="1">
    <source>
        <dbReference type="EMBL" id="JAT21546.1"/>
    </source>
</evidence>
<organism evidence="1">
    <name type="scientific">Graphocephala atropunctata</name>
    <dbReference type="NCBI Taxonomy" id="36148"/>
    <lineage>
        <taxon>Eukaryota</taxon>
        <taxon>Metazoa</taxon>
        <taxon>Ecdysozoa</taxon>
        <taxon>Arthropoda</taxon>
        <taxon>Hexapoda</taxon>
        <taxon>Insecta</taxon>
        <taxon>Pterygota</taxon>
        <taxon>Neoptera</taxon>
        <taxon>Paraneoptera</taxon>
        <taxon>Hemiptera</taxon>
        <taxon>Auchenorrhyncha</taxon>
        <taxon>Membracoidea</taxon>
        <taxon>Cicadellidae</taxon>
        <taxon>Cicadellinae</taxon>
        <taxon>Cicadellini</taxon>
        <taxon>Graphocephala</taxon>
    </lineage>
</organism>
<feature type="non-terminal residue" evidence="1">
    <location>
        <position position="189"/>
    </location>
</feature>
<dbReference type="PANTHER" id="PTHR47510">
    <property type="entry name" value="REVERSE TRANSCRIPTASE DOMAIN-CONTAINING PROTEIN"/>
    <property type="match status" value="1"/>
</dbReference>
<dbReference type="PANTHER" id="PTHR47510:SF3">
    <property type="entry name" value="ENDO_EXONUCLEASE_PHOSPHATASE DOMAIN-CONTAINING PROTEIN"/>
    <property type="match status" value="1"/>
</dbReference>
<sequence>VNAYKLAKKHYKNALHQAKKKSNEDFIATASNKCKAAWQVIKRESGASSAIHAAPEADDLNKCFTAGVEEVRRSIQPTATSAIDLIQTRTPVPTESFRWQTVSPTDVVSVVGRLKPTKSCDIYNVSAVLVKSVIHEIAVPVSICINTCLEEGNFPAKLKASKVVPIFKKGIRNECSSYRPISLVPVLSK</sequence>
<dbReference type="EMBL" id="GEBQ01018431">
    <property type="protein sequence ID" value="JAT21546.1"/>
    <property type="molecule type" value="Transcribed_RNA"/>
</dbReference>